<dbReference type="Pfam" id="PF00534">
    <property type="entry name" value="Glycos_transf_1"/>
    <property type="match status" value="1"/>
</dbReference>
<evidence type="ECO:0000313" key="6">
    <source>
        <dbReference type="Proteomes" id="UP000064189"/>
    </source>
</evidence>
<dbReference type="EMBL" id="LNNH01000017">
    <property type="protein sequence ID" value="KWW20443.1"/>
    <property type="molecule type" value="Genomic_DNA"/>
</dbReference>
<dbReference type="GO" id="GO:0016757">
    <property type="term" value="F:glycosyltransferase activity"/>
    <property type="evidence" value="ECO:0007669"/>
    <property type="project" value="UniProtKB-KW"/>
</dbReference>
<dbReference type="Proteomes" id="UP000064189">
    <property type="component" value="Unassembled WGS sequence"/>
</dbReference>
<organism evidence="5 6">
    <name type="scientific">Peribacillus simplex</name>
    <dbReference type="NCBI Taxonomy" id="1478"/>
    <lineage>
        <taxon>Bacteria</taxon>
        <taxon>Bacillati</taxon>
        <taxon>Bacillota</taxon>
        <taxon>Bacilli</taxon>
        <taxon>Bacillales</taxon>
        <taxon>Bacillaceae</taxon>
        <taxon>Peribacillus</taxon>
    </lineage>
</organism>
<protein>
    <submittedName>
        <fullName evidence="5">Glycosyl transferase</fullName>
    </submittedName>
</protein>
<keyword evidence="2 5" id="KW-0808">Transferase</keyword>
<reference evidence="5 6" key="1">
    <citation type="submission" date="2015-11" db="EMBL/GenBank/DDBJ databases">
        <title>Genome Sequence of Bacillus simplex strain VanAntwerpen2.</title>
        <authorList>
            <person name="Couger M.B."/>
        </authorList>
    </citation>
    <scope>NUCLEOTIDE SEQUENCE [LARGE SCALE GENOMIC DNA]</scope>
    <source>
        <strain evidence="5 6">VanAntwerpen02</strain>
    </source>
</reference>
<dbReference type="PANTHER" id="PTHR12526:SF629">
    <property type="entry name" value="TEICHURONIC ACID BIOSYNTHESIS GLYCOSYLTRANSFERASE TUAH-RELATED"/>
    <property type="match status" value="1"/>
</dbReference>
<dbReference type="AlphaFoldDB" id="A0A109MZ02"/>
<evidence type="ECO:0000256" key="3">
    <source>
        <dbReference type="SAM" id="Phobius"/>
    </source>
</evidence>
<gene>
    <name evidence="5" type="ORF">AS888_18945</name>
</gene>
<name>A0A109MZ02_9BACI</name>
<keyword evidence="1" id="KW-0328">Glycosyltransferase</keyword>
<proteinExistence type="predicted"/>
<accession>A0A109MZ02</accession>
<dbReference type="PANTHER" id="PTHR12526">
    <property type="entry name" value="GLYCOSYLTRANSFERASE"/>
    <property type="match status" value="1"/>
</dbReference>
<evidence type="ECO:0000259" key="4">
    <source>
        <dbReference type="Pfam" id="PF00534"/>
    </source>
</evidence>
<feature type="transmembrane region" description="Helical" evidence="3">
    <location>
        <begin position="108"/>
        <end position="126"/>
    </location>
</feature>
<keyword evidence="6" id="KW-1185">Reference proteome</keyword>
<keyword evidence="3" id="KW-1133">Transmembrane helix</keyword>
<feature type="domain" description="Glycosyl transferase family 1" evidence="4">
    <location>
        <begin position="256"/>
        <end position="414"/>
    </location>
</feature>
<evidence type="ECO:0000313" key="5">
    <source>
        <dbReference type="EMBL" id="KWW20443.1"/>
    </source>
</evidence>
<evidence type="ECO:0000256" key="1">
    <source>
        <dbReference type="ARBA" id="ARBA00022676"/>
    </source>
</evidence>
<keyword evidence="3" id="KW-0472">Membrane</keyword>
<dbReference type="InterPro" id="IPR001296">
    <property type="entry name" value="Glyco_trans_1"/>
</dbReference>
<dbReference type="SUPFAM" id="SSF53756">
    <property type="entry name" value="UDP-Glycosyltransferase/glycogen phosphorylase"/>
    <property type="match status" value="1"/>
</dbReference>
<dbReference type="Gene3D" id="3.40.50.2000">
    <property type="entry name" value="Glycogen Phosphorylase B"/>
    <property type="match status" value="2"/>
</dbReference>
<dbReference type="RefSeq" id="WP_061142069.1">
    <property type="nucleotide sequence ID" value="NZ_LNNH01000017.1"/>
</dbReference>
<evidence type="ECO:0000256" key="2">
    <source>
        <dbReference type="ARBA" id="ARBA00022679"/>
    </source>
</evidence>
<keyword evidence="3" id="KW-0812">Transmembrane</keyword>
<sequence>MTKKVCMFVWNHFTNDARVLRECTALTEVGYEVDLIAIHNWKIKDLPKKEKHQSGFTVTRVNNRWEALHKILRIVGKLKKKKFEITLLTLLVWNTMLNLNLITSWAGSAILIGSLAILALGSMIMTRTKLPTLLTRSYIFGQMVYHGRKKKYDFYHSNDLNTLMQGAISSKWLRRKKLIYDSHEVQTSRTGYNSRIYGTMEKFLLLFVDEMIAENHTRAKYNEDLYGLYPKVVHNYPIPTNPEESTSVDLHELLSLPPDEPILLYQGGVQMGRGLEQLVDAVPLIKAGTVVFIGDGKIKAALMKKVKEMDLEHRVKFLPKVPVDELLHYTKNAYLGFQVLNNVCFNHYSASSNKLFEYMMSGVPVVACSFPEIQKVVDAERIGVCVDSHDPKAIAEGVNYLLKHPEKRAEMSRNCLMARQKYNWKQEKEIFIEIYQTA</sequence>
<comment type="caution">
    <text evidence="5">The sequence shown here is derived from an EMBL/GenBank/DDBJ whole genome shotgun (WGS) entry which is preliminary data.</text>
</comment>